<evidence type="ECO:0000256" key="4">
    <source>
        <dbReference type="ARBA" id="ARBA00022737"/>
    </source>
</evidence>
<dbReference type="EMBL" id="CAJJDO010000003">
    <property type="protein sequence ID" value="CAD8134138.1"/>
    <property type="molecule type" value="Genomic_DNA"/>
</dbReference>
<comment type="pathway">
    <text evidence="1">Protein modification; protein ubiquitination.</text>
</comment>
<evidence type="ECO:0000259" key="10">
    <source>
        <dbReference type="PROSITE" id="PS50089"/>
    </source>
</evidence>
<feature type="coiled-coil region" evidence="9">
    <location>
        <begin position="536"/>
        <end position="563"/>
    </location>
</feature>
<keyword evidence="6" id="KW-0833">Ubl conjugation pathway</keyword>
<sequence length="1266" mass="148125">MNQFKKAESSSLIQNYYMAREPLLNERQKYFNSILQKLQLNNDDQGQLKMIIDQTNQKLELPNSLDLKFASSIPSIIDEQIQFLIINETIETDSLNVEQLQYQCIPDYNVIYSFLWKDNMERVDQIYEYLFKQIHEEQDVLIYCKNVNEIQSFANILGYLGQIQIRLTPEFNELYQKLDQRKTQQYNHVIYLLIEPQYLESQCITLIIHTQYREIRKPYIKNSIIYQDQLLSRQDLIIREIPKSNQFGVQIVYNFTNETYVTLPPKEVKLEFNQQDNHIEQFDKSKNSAIIKGALNSSGMLLQYKPNSNLTIRTSQIWSNKGDAYSWIEIIDQLGSFINSILLNTDIDINQSIFEFTQLEKWCNQNLINLYKGILILLYVQQFSQKYNCPQINILNFGALTMAPIRRSSSMQVVQEDKPQVEELLKLNFPVAELREDRLYYIQDQSFKLNQFCIQQQKGRLQQHIHILALKENSILCLHNKNRKQSMNQKEIIFNNVCNAILEELWKNQGIEITELENKYNCSIEPNLNLNLISIYSDDKIDMSELQARIDQIKENLKTQIIEIKHISGKKLIFQSGAIISEWIRQHESKEFKLVGLPPKITEKDIKELFEDFTVITHLKLNYFENETQAQIVIEDKDDMPYIIQGYDQSEYQDRIISVITEQINDKQQQIIKQYKYILNIIWYAKLCSGVCTVLFNEMSQAKQCLDQFNNQLLEGKKIKITQIDDFTLKFQNLSSFTTEIDILMLCGGKKHVKFIDLQSKILQETKNDYSQRIIHLINRNIERNEKKDVDFNHTHLIRKTGGKRKAKIQISSIHTMQKLLEILNGQKIQFGVNLVKINSQGQYYQFHKIPIQLKPHILNILKEYEKFNFKVTFEQGNQQNKMELEVIIRSQNILIHQQLDQILTNFLQGYKIELKNNGDFLFTTFGQNKLKDFEKVDGSIYFMIDQYKKVIRVCCQKDKLNEITDYVNQITQIVVSHKLIIPPGAIKQLVGLKCQGLDSIKKQFNLIQIKYKQLSKELYLEGSGQNIQDAVACIESVVSQENLEGEIDLNDVKQAECPICFDNIKHSYLLQGCGHKCCLECISLHCNSVLQDVKLFPVRCPVCNEKMILNDILQIIGQENKDTLINLALNKFIQENNQDLTYCYTPGCNNFEQIQQKDKSICCSMCLKQYCCLCKALRHPGLTCEENKIGDQGLLLKLMKEQDIRKCPSCQALIQRIDGCYRVTCSVCKKSICWKNNNKGVPCMKVFKTSSECYEHLTKEHGGYW</sequence>
<evidence type="ECO:0008006" key="14">
    <source>
        <dbReference type="Google" id="ProtNLM"/>
    </source>
</evidence>
<dbReference type="InterPro" id="IPR001841">
    <property type="entry name" value="Znf_RING"/>
</dbReference>
<evidence type="ECO:0000256" key="6">
    <source>
        <dbReference type="ARBA" id="ARBA00022786"/>
    </source>
</evidence>
<keyword evidence="13" id="KW-1185">Reference proteome</keyword>
<dbReference type="Proteomes" id="UP000689195">
    <property type="component" value="Unassembled WGS sequence"/>
</dbReference>
<dbReference type="InterPro" id="IPR051628">
    <property type="entry name" value="LUBAC_E3_Ligases"/>
</dbReference>
<evidence type="ECO:0000256" key="3">
    <source>
        <dbReference type="ARBA" id="ARBA00022723"/>
    </source>
</evidence>
<dbReference type="GO" id="GO:0004842">
    <property type="term" value="F:ubiquitin-protein transferase activity"/>
    <property type="evidence" value="ECO:0007669"/>
    <property type="project" value="TreeGrafter"/>
</dbReference>
<gene>
    <name evidence="12" type="ORF">PPENT_87.1.T0030152</name>
</gene>
<dbReference type="SMART" id="SM00184">
    <property type="entry name" value="RING"/>
    <property type="match status" value="1"/>
</dbReference>
<organism evidence="12 13">
    <name type="scientific">Paramecium pentaurelia</name>
    <dbReference type="NCBI Taxonomy" id="43138"/>
    <lineage>
        <taxon>Eukaryota</taxon>
        <taxon>Sar</taxon>
        <taxon>Alveolata</taxon>
        <taxon>Ciliophora</taxon>
        <taxon>Intramacronucleata</taxon>
        <taxon>Oligohymenophorea</taxon>
        <taxon>Peniculida</taxon>
        <taxon>Parameciidae</taxon>
        <taxon>Paramecium</taxon>
    </lineage>
</organism>
<proteinExistence type="predicted"/>
<dbReference type="FunFam" id="1.20.120.1750:FF:000041">
    <property type="entry name" value="Zinc finger protein"/>
    <property type="match status" value="1"/>
</dbReference>
<evidence type="ECO:0000256" key="2">
    <source>
        <dbReference type="ARBA" id="ARBA00022679"/>
    </source>
</evidence>
<keyword evidence="4" id="KW-0677">Repeat</keyword>
<dbReference type="GO" id="GO:0097039">
    <property type="term" value="P:protein linear polyubiquitination"/>
    <property type="evidence" value="ECO:0007669"/>
    <property type="project" value="TreeGrafter"/>
</dbReference>
<dbReference type="CDD" id="cd20335">
    <property type="entry name" value="BRcat_RBR"/>
    <property type="match status" value="1"/>
</dbReference>
<dbReference type="Pfam" id="PF01485">
    <property type="entry name" value="IBR"/>
    <property type="match status" value="1"/>
</dbReference>
<evidence type="ECO:0000256" key="9">
    <source>
        <dbReference type="SAM" id="Coils"/>
    </source>
</evidence>
<dbReference type="SMART" id="SM00647">
    <property type="entry name" value="IBR"/>
    <property type="match status" value="2"/>
</dbReference>
<dbReference type="CDD" id="cd00590">
    <property type="entry name" value="RRM_SF"/>
    <property type="match status" value="1"/>
</dbReference>
<evidence type="ECO:0000256" key="5">
    <source>
        <dbReference type="ARBA" id="ARBA00022771"/>
    </source>
</evidence>
<keyword evidence="7" id="KW-0862">Zinc</keyword>
<dbReference type="AlphaFoldDB" id="A0A8S1S1L0"/>
<evidence type="ECO:0000313" key="12">
    <source>
        <dbReference type="EMBL" id="CAD8134138.1"/>
    </source>
</evidence>
<keyword evidence="9" id="KW-0175">Coiled coil</keyword>
<evidence type="ECO:0000256" key="1">
    <source>
        <dbReference type="ARBA" id="ARBA00004906"/>
    </source>
</evidence>
<dbReference type="GO" id="GO:0043130">
    <property type="term" value="F:ubiquitin binding"/>
    <property type="evidence" value="ECO:0007669"/>
    <property type="project" value="TreeGrafter"/>
</dbReference>
<dbReference type="GO" id="GO:0000151">
    <property type="term" value="C:ubiquitin ligase complex"/>
    <property type="evidence" value="ECO:0007669"/>
    <property type="project" value="TreeGrafter"/>
</dbReference>
<dbReference type="PROSITE" id="PS50089">
    <property type="entry name" value="ZF_RING_2"/>
    <property type="match status" value="1"/>
</dbReference>
<evidence type="ECO:0000256" key="8">
    <source>
        <dbReference type="PROSITE-ProRule" id="PRU00175"/>
    </source>
</evidence>
<evidence type="ECO:0000256" key="7">
    <source>
        <dbReference type="ARBA" id="ARBA00022833"/>
    </source>
</evidence>
<keyword evidence="5 8" id="KW-0863">Zinc-finger</keyword>
<dbReference type="PROSITE" id="PS51873">
    <property type="entry name" value="TRIAD"/>
    <property type="match status" value="1"/>
</dbReference>
<evidence type="ECO:0000259" key="11">
    <source>
        <dbReference type="PROSITE" id="PS51873"/>
    </source>
</evidence>
<dbReference type="PANTHER" id="PTHR22770">
    <property type="entry name" value="UBIQUITIN CONJUGATING ENZYME 7 INTERACTING PROTEIN-RELATED"/>
    <property type="match status" value="1"/>
</dbReference>
<dbReference type="PANTHER" id="PTHR22770:SF13">
    <property type="entry name" value="RING-TYPE DOMAIN-CONTAINING PROTEIN"/>
    <property type="match status" value="1"/>
</dbReference>
<keyword evidence="3" id="KW-0479">Metal-binding</keyword>
<protein>
    <recommendedName>
        <fullName evidence="14">RING-type domain-containing protein</fullName>
    </recommendedName>
</protein>
<reference evidence="12" key="1">
    <citation type="submission" date="2021-01" db="EMBL/GenBank/DDBJ databases">
        <authorList>
            <consortium name="Genoscope - CEA"/>
            <person name="William W."/>
        </authorList>
    </citation>
    <scope>NUCLEOTIDE SEQUENCE</scope>
</reference>
<dbReference type="CDD" id="cd16449">
    <property type="entry name" value="RING-HC"/>
    <property type="match status" value="1"/>
</dbReference>
<feature type="domain" description="RING-type" evidence="11">
    <location>
        <begin position="1054"/>
        <end position="1266"/>
    </location>
</feature>
<dbReference type="GO" id="GO:0043161">
    <property type="term" value="P:proteasome-mediated ubiquitin-dependent protein catabolic process"/>
    <property type="evidence" value="ECO:0007669"/>
    <property type="project" value="TreeGrafter"/>
</dbReference>
<keyword evidence="2" id="KW-0808">Transferase</keyword>
<feature type="domain" description="RING-type" evidence="10">
    <location>
        <begin position="1058"/>
        <end position="1105"/>
    </location>
</feature>
<dbReference type="GO" id="GO:0008270">
    <property type="term" value="F:zinc ion binding"/>
    <property type="evidence" value="ECO:0007669"/>
    <property type="project" value="UniProtKB-KW"/>
</dbReference>
<dbReference type="CDD" id="cd22585">
    <property type="entry name" value="Rcat_RBR_DEAH12-like"/>
    <property type="match status" value="1"/>
</dbReference>
<comment type="caution">
    <text evidence="12">The sequence shown here is derived from an EMBL/GenBank/DDBJ whole genome shotgun (WGS) entry which is preliminary data.</text>
</comment>
<dbReference type="InterPro" id="IPR002867">
    <property type="entry name" value="IBR_dom"/>
</dbReference>
<name>A0A8S1S1L0_9CILI</name>
<accession>A0A8S1S1L0</accession>
<dbReference type="InterPro" id="IPR044066">
    <property type="entry name" value="TRIAD_supradom"/>
</dbReference>
<evidence type="ECO:0000313" key="13">
    <source>
        <dbReference type="Proteomes" id="UP000689195"/>
    </source>
</evidence>
<dbReference type="OrthoDB" id="1431934at2759"/>